<evidence type="ECO:0000313" key="1">
    <source>
        <dbReference type="EMBL" id="CAG6664656.1"/>
    </source>
</evidence>
<dbReference type="EMBL" id="HBUF01208291">
    <property type="protein sequence ID" value="CAG6664656.1"/>
    <property type="molecule type" value="Transcribed_RNA"/>
</dbReference>
<protein>
    <submittedName>
        <fullName evidence="1">Uncharacterized protein</fullName>
    </submittedName>
</protein>
<reference evidence="1" key="1">
    <citation type="submission" date="2021-05" db="EMBL/GenBank/DDBJ databases">
        <authorList>
            <person name="Alioto T."/>
            <person name="Alioto T."/>
            <person name="Gomez Garrido J."/>
        </authorList>
    </citation>
    <scope>NUCLEOTIDE SEQUENCE</scope>
</reference>
<organism evidence="1">
    <name type="scientific">Cacopsylla melanoneura</name>
    <dbReference type="NCBI Taxonomy" id="428564"/>
    <lineage>
        <taxon>Eukaryota</taxon>
        <taxon>Metazoa</taxon>
        <taxon>Ecdysozoa</taxon>
        <taxon>Arthropoda</taxon>
        <taxon>Hexapoda</taxon>
        <taxon>Insecta</taxon>
        <taxon>Pterygota</taxon>
        <taxon>Neoptera</taxon>
        <taxon>Paraneoptera</taxon>
        <taxon>Hemiptera</taxon>
        <taxon>Sternorrhyncha</taxon>
        <taxon>Psylloidea</taxon>
        <taxon>Psyllidae</taxon>
        <taxon>Psyllinae</taxon>
        <taxon>Cacopsylla</taxon>
    </lineage>
</organism>
<proteinExistence type="predicted"/>
<dbReference type="AlphaFoldDB" id="A0A8D8S7R0"/>
<name>A0A8D8S7R0_9HEMI</name>
<accession>A0A8D8S7R0</accession>
<sequence length="114" mass="13455">MLKLSEPFWLHISEIHLPTTHTQKLLHSDLYIKIYASPHFIAVRECVCVCVTTGFIRNRGIRENLEKSGHLKLAQNVRELRKNQDTFLKQIRRLFEYFKKSILNKLTVAQLIHS</sequence>
<dbReference type="EMBL" id="HBUF01208289">
    <property type="protein sequence ID" value="CAG6664652.1"/>
    <property type="molecule type" value="Transcribed_RNA"/>
</dbReference>